<dbReference type="InterPro" id="IPR017856">
    <property type="entry name" value="Integrase-like_N"/>
</dbReference>
<sequence length="251" mass="27290">MSGHSKWASIKHKKGATDAKRGKVFTKIIKEITVAARMGGGDPEGNPRLRTAIQLAKGANMPGDNITRAIKKGTGELAGVQYEELTYEGYGPGGTAIFLEVMTDNKNRSVSELRAVLGKRGGNMGENGCVAWMFERKGFITVAKSEKGEDELFELALDAGAEDMKTTDEHYEITTAVESLETVRKALEEKGVKMEVSELTRIPQNTVSVDEKNCKQVLGLIDALEDHDDVQKVFSNVDISDEVLAAIAKDL</sequence>
<organism evidence="9">
    <name type="scientific">hydrothermal vent metagenome</name>
    <dbReference type="NCBI Taxonomy" id="652676"/>
    <lineage>
        <taxon>unclassified sequences</taxon>
        <taxon>metagenomes</taxon>
        <taxon>ecological metagenomes</taxon>
    </lineage>
</organism>
<dbReference type="NCBIfam" id="NF009044">
    <property type="entry name" value="PRK12378.1"/>
    <property type="match status" value="1"/>
</dbReference>
<evidence type="ECO:0000256" key="1">
    <source>
        <dbReference type="ARBA" id="ARBA00004173"/>
    </source>
</evidence>
<evidence type="ECO:0000256" key="5">
    <source>
        <dbReference type="ARBA" id="ARBA00023125"/>
    </source>
</evidence>
<evidence type="ECO:0000259" key="8">
    <source>
        <dbReference type="Pfam" id="PF20772"/>
    </source>
</evidence>
<dbReference type="InterPro" id="IPR049083">
    <property type="entry name" value="TACO1_YebC_N"/>
</dbReference>
<dbReference type="GO" id="GO:0003677">
    <property type="term" value="F:DNA binding"/>
    <property type="evidence" value="ECO:0007669"/>
    <property type="project" value="UniProtKB-KW"/>
</dbReference>
<dbReference type="NCBIfam" id="TIGR01033">
    <property type="entry name" value="YebC/PmpR family DNA-binding transcriptional regulator"/>
    <property type="match status" value="1"/>
</dbReference>
<dbReference type="FunFam" id="1.10.10.200:FF:000002">
    <property type="entry name" value="Probable transcriptional regulatory protein CLM62_37755"/>
    <property type="match status" value="1"/>
</dbReference>
<dbReference type="PANTHER" id="PTHR12532">
    <property type="entry name" value="TRANSLATIONAL ACTIVATOR OF CYTOCHROME C OXIDASE 1"/>
    <property type="match status" value="1"/>
</dbReference>
<dbReference type="Gene3D" id="3.30.70.980">
    <property type="match status" value="2"/>
</dbReference>
<dbReference type="InterPro" id="IPR029072">
    <property type="entry name" value="YebC-like"/>
</dbReference>
<evidence type="ECO:0000256" key="6">
    <source>
        <dbReference type="ARBA" id="ARBA00023163"/>
    </source>
</evidence>
<dbReference type="Gene3D" id="1.10.10.200">
    <property type="match status" value="1"/>
</dbReference>
<evidence type="ECO:0000313" key="9">
    <source>
        <dbReference type="EMBL" id="VAX27081.1"/>
    </source>
</evidence>
<dbReference type="GO" id="GO:0005739">
    <property type="term" value="C:mitochondrion"/>
    <property type="evidence" value="ECO:0007669"/>
    <property type="project" value="UniProtKB-SubCell"/>
</dbReference>
<dbReference type="EMBL" id="UOGG01000016">
    <property type="protein sequence ID" value="VAX27081.1"/>
    <property type="molecule type" value="Genomic_DNA"/>
</dbReference>
<dbReference type="HAMAP" id="MF_00693">
    <property type="entry name" value="Transcrip_reg_TACO1"/>
    <property type="match status" value="1"/>
</dbReference>
<comment type="subcellular location">
    <subcellularLocation>
        <location evidence="1">Mitochondrion</location>
    </subcellularLocation>
</comment>
<keyword evidence="3" id="KW-0963">Cytoplasm</keyword>
<dbReference type="FunFam" id="3.30.70.980:FF:000002">
    <property type="entry name" value="Probable transcriptional regulatory protein YebC"/>
    <property type="match status" value="1"/>
</dbReference>
<feature type="domain" description="TACO1/YebC-like N-terminal" evidence="8">
    <location>
        <begin position="5"/>
        <end position="76"/>
    </location>
</feature>
<dbReference type="AlphaFoldDB" id="A0A3B1CKP1"/>
<reference evidence="9" key="1">
    <citation type="submission" date="2018-06" db="EMBL/GenBank/DDBJ databases">
        <authorList>
            <person name="Zhirakovskaya E."/>
        </authorList>
    </citation>
    <scope>NUCLEOTIDE SEQUENCE</scope>
</reference>
<dbReference type="SUPFAM" id="SSF75625">
    <property type="entry name" value="YebC-like"/>
    <property type="match status" value="1"/>
</dbReference>
<name>A0A3B1CKP1_9ZZZZ</name>
<dbReference type="Pfam" id="PF20772">
    <property type="entry name" value="TACO1_YebC_N"/>
    <property type="match status" value="1"/>
</dbReference>
<dbReference type="PANTHER" id="PTHR12532:SF6">
    <property type="entry name" value="TRANSCRIPTIONAL REGULATORY PROTEIN YEBC-RELATED"/>
    <property type="match status" value="1"/>
</dbReference>
<dbReference type="InterPro" id="IPR026564">
    <property type="entry name" value="Transcrip_reg_TACO1-like_dom3"/>
</dbReference>
<evidence type="ECO:0000256" key="2">
    <source>
        <dbReference type="ARBA" id="ARBA00008724"/>
    </source>
</evidence>
<dbReference type="InterPro" id="IPR002876">
    <property type="entry name" value="Transcrip_reg_TACO1-like"/>
</dbReference>
<evidence type="ECO:0000256" key="4">
    <source>
        <dbReference type="ARBA" id="ARBA00023015"/>
    </source>
</evidence>
<feature type="domain" description="TACO1/YebC-like second and third" evidence="7">
    <location>
        <begin position="82"/>
        <end position="237"/>
    </location>
</feature>
<keyword evidence="6" id="KW-0804">Transcription</keyword>
<gene>
    <name evidence="9" type="ORF">MNBD_NITROSPINAE05-383</name>
</gene>
<comment type="similarity">
    <text evidence="2">Belongs to the TACO1 family.</text>
</comment>
<keyword evidence="4" id="KW-0805">Transcription regulation</keyword>
<dbReference type="NCBIfam" id="NF001030">
    <property type="entry name" value="PRK00110.1"/>
    <property type="match status" value="1"/>
</dbReference>
<dbReference type="InterPro" id="IPR048300">
    <property type="entry name" value="TACO1_YebC-like_2nd/3rd_dom"/>
</dbReference>
<evidence type="ECO:0000259" key="7">
    <source>
        <dbReference type="Pfam" id="PF01709"/>
    </source>
</evidence>
<keyword evidence="5" id="KW-0238">DNA-binding</keyword>
<accession>A0A3B1CKP1</accession>
<dbReference type="GO" id="GO:0005829">
    <property type="term" value="C:cytosol"/>
    <property type="evidence" value="ECO:0007669"/>
    <property type="project" value="TreeGrafter"/>
</dbReference>
<protein>
    <submittedName>
        <fullName evidence="9">Probable transcriptional regulatory protein YebC</fullName>
    </submittedName>
</protein>
<evidence type="ECO:0000256" key="3">
    <source>
        <dbReference type="ARBA" id="ARBA00022490"/>
    </source>
</evidence>
<proteinExistence type="inferred from homology"/>
<dbReference type="Pfam" id="PF01709">
    <property type="entry name" value="Transcrip_reg"/>
    <property type="match status" value="1"/>
</dbReference>